<dbReference type="InterPro" id="IPR019819">
    <property type="entry name" value="Carboxylesterase_B_CS"/>
</dbReference>
<comment type="similarity">
    <text evidence="1 3">Belongs to the type-B carboxylesterase/lipase family.</text>
</comment>
<gene>
    <name evidence="5" type="primary">CES4A</name>
    <name evidence="5" type="ORF">BLAG_LOCUS15011</name>
</gene>
<name>A0A8J9ZN31_BRALA</name>
<dbReference type="AlphaFoldDB" id="A0A8J9ZN31"/>
<dbReference type="GO" id="GO:0016787">
    <property type="term" value="F:hydrolase activity"/>
    <property type="evidence" value="ECO:0007669"/>
    <property type="project" value="UniProtKB-KW"/>
</dbReference>
<dbReference type="PANTHER" id="PTHR45570">
    <property type="entry name" value="CARBOXYLIC ESTER HYDROLASE"/>
    <property type="match status" value="1"/>
</dbReference>
<dbReference type="InterPro" id="IPR029058">
    <property type="entry name" value="AB_hydrolase_fold"/>
</dbReference>
<evidence type="ECO:0000259" key="4">
    <source>
        <dbReference type="Pfam" id="PF00135"/>
    </source>
</evidence>
<evidence type="ECO:0000256" key="3">
    <source>
        <dbReference type="RuleBase" id="RU361235"/>
    </source>
</evidence>
<organism evidence="5 6">
    <name type="scientific">Branchiostoma lanceolatum</name>
    <name type="common">Common lancelet</name>
    <name type="synonym">Amphioxus lanceolatum</name>
    <dbReference type="NCBI Taxonomy" id="7740"/>
    <lineage>
        <taxon>Eukaryota</taxon>
        <taxon>Metazoa</taxon>
        <taxon>Chordata</taxon>
        <taxon>Cephalochordata</taxon>
        <taxon>Leptocardii</taxon>
        <taxon>Amphioxiformes</taxon>
        <taxon>Branchiostomatidae</taxon>
        <taxon>Branchiostoma</taxon>
    </lineage>
</organism>
<dbReference type="OrthoDB" id="3200163at2759"/>
<evidence type="ECO:0000313" key="5">
    <source>
        <dbReference type="EMBL" id="CAH1256910.1"/>
    </source>
</evidence>
<dbReference type="Proteomes" id="UP000838412">
    <property type="component" value="Chromosome 3"/>
</dbReference>
<evidence type="ECO:0000256" key="2">
    <source>
        <dbReference type="ARBA" id="ARBA00022801"/>
    </source>
</evidence>
<keyword evidence="2 3" id="KW-0378">Hydrolase</keyword>
<evidence type="ECO:0000313" key="6">
    <source>
        <dbReference type="Proteomes" id="UP000838412"/>
    </source>
</evidence>
<feature type="domain" description="Carboxylesterase type B" evidence="4">
    <location>
        <begin position="326"/>
        <end position="425"/>
    </location>
</feature>
<dbReference type="Pfam" id="PF00135">
    <property type="entry name" value="COesterase"/>
    <property type="match status" value="2"/>
</dbReference>
<dbReference type="SUPFAM" id="SSF53474">
    <property type="entry name" value="alpha/beta-Hydrolases"/>
    <property type="match status" value="1"/>
</dbReference>
<dbReference type="PROSITE" id="PS00941">
    <property type="entry name" value="CARBOXYLESTERASE_B_2"/>
    <property type="match status" value="1"/>
</dbReference>
<sequence length="435" mass="47908">MLTSSRLTSASNMATAIATFCQVLVFAAIVFVGHAALSTKPDGQIVRTQYGDVRGMYVEEGVIFLGLPFGVPPVGELRWKPARTYNMSWAPEVRDGTVPGPACRQGGCGPNQSDYQHTCNRDKARTQSEDCLYLNVFVPRSVLNSTARLPVMCWFHGGQYVTGTGAALVYDGRILANKTDTVVVTTNYRLGAFGYLVTGDGEDDARGNYGTLDQIEALKWIQQNIADFGGDKDKVTIFGQSAGSDSVAVLLTSDGAADLFHQAIMLSVPFSINHKTQFEAIRLGSEITKLANCSVGDMKCLRSKPADIILHASDHTFWNRYNYCNGHVCHGEDLPFVFQTPLLINLTFTPDEQVLADAMAYHYGNFAHTGDPNKPSPHFYTTGSVLKSHLNWPKYNEENQFPNMNFTTPESVIVHDYNKGKCDFWDKENVYSGSS</sequence>
<proteinExistence type="inferred from homology"/>
<reference evidence="5" key="1">
    <citation type="submission" date="2022-01" db="EMBL/GenBank/DDBJ databases">
        <authorList>
            <person name="Braso-Vives M."/>
        </authorList>
    </citation>
    <scope>NUCLEOTIDE SEQUENCE</scope>
</reference>
<dbReference type="InterPro" id="IPR002018">
    <property type="entry name" value="CarbesteraseB"/>
</dbReference>
<dbReference type="EC" id="3.1.1.-" evidence="3"/>
<keyword evidence="6" id="KW-1185">Reference proteome</keyword>
<dbReference type="InterPro" id="IPR019826">
    <property type="entry name" value="Carboxylesterase_B_AS"/>
</dbReference>
<dbReference type="PROSITE" id="PS00122">
    <property type="entry name" value="CARBOXYLESTERASE_B_1"/>
    <property type="match status" value="1"/>
</dbReference>
<evidence type="ECO:0000256" key="1">
    <source>
        <dbReference type="ARBA" id="ARBA00005964"/>
    </source>
</evidence>
<dbReference type="EMBL" id="OV696688">
    <property type="protein sequence ID" value="CAH1256910.1"/>
    <property type="molecule type" value="Genomic_DNA"/>
</dbReference>
<accession>A0A8J9ZN31</accession>
<dbReference type="Gene3D" id="3.40.50.1820">
    <property type="entry name" value="alpha/beta hydrolase"/>
    <property type="match status" value="2"/>
</dbReference>
<feature type="domain" description="Carboxylesterase type B" evidence="4">
    <location>
        <begin position="44"/>
        <end position="315"/>
    </location>
</feature>
<protein>
    <recommendedName>
        <fullName evidence="3">Carboxylic ester hydrolase</fullName>
        <ecNumber evidence="3">3.1.1.-</ecNumber>
    </recommendedName>
</protein>
<dbReference type="PANTHER" id="PTHR45570:SF1">
    <property type="entry name" value="CARBOXYLIC ESTER HYDROLASE"/>
    <property type="match status" value="1"/>
</dbReference>